<reference evidence="7 8" key="1">
    <citation type="submission" date="2021-10" db="EMBL/GenBank/DDBJ databases">
        <title>Anaerobic single-cell dispensing facilitates the cultivation of human gut bacteria.</title>
        <authorList>
            <person name="Afrizal A."/>
        </authorList>
    </citation>
    <scope>NUCLEOTIDE SEQUENCE [LARGE SCALE GENOMIC DNA]</scope>
    <source>
        <strain evidence="7 8">CLA-AA-H244</strain>
    </source>
</reference>
<evidence type="ECO:0000256" key="2">
    <source>
        <dbReference type="ARBA" id="ARBA00022475"/>
    </source>
</evidence>
<feature type="transmembrane region" description="Helical" evidence="6">
    <location>
        <begin position="39"/>
        <end position="59"/>
    </location>
</feature>
<evidence type="ECO:0000256" key="3">
    <source>
        <dbReference type="ARBA" id="ARBA00022692"/>
    </source>
</evidence>
<dbReference type="InterPro" id="IPR005598">
    <property type="entry name" value="ATP_synth_I"/>
</dbReference>
<proteinExistence type="predicted"/>
<accession>A0AAE3B053</accession>
<organism evidence="7 8">
    <name type="scientific">Gallintestinimicrobium propionicum</name>
    <dbReference type="NCBI Taxonomy" id="2981770"/>
    <lineage>
        <taxon>Bacteria</taxon>
        <taxon>Bacillati</taxon>
        <taxon>Bacillota</taxon>
        <taxon>Clostridia</taxon>
        <taxon>Lachnospirales</taxon>
        <taxon>Lachnospiraceae</taxon>
        <taxon>Gallintestinimicrobium</taxon>
    </lineage>
</organism>
<dbReference type="Pfam" id="PF03899">
    <property type="entry name" value="ATP-synt_I"/>
    <property type="match status" value="1"/>
</dbReference>
<dbReference type="PROSITE" id="PS50096">
    <property type="entry name" value="IQ"/>
    <property type="match status" value="1"/>
</dbReference>
<protein>
    <submittedName>
        <fullName evidence="7">ATP synthase subunit I</fullName>
    </submittedName>
</protein>
<keyword evidence="4 6" id="KW-1133">Transmembrane helix</keyword>
<evidence type="ECO:0000256" key="1">
    <source>
        <dbReference type="ARBA" id="ARBA00004651"/>
    </source>
</evidence>
<evidence type="ECO:0000313" key="8">
    <source>
        <dbReference type="Proteomes" id="UP001199355"/>
    </source>
</evidence>
<evidence type="ECO:0000256" key="5">
    <source>
        <dbReference type="ARBA" id="ARBA00023136"/>
    </source>
</evidence>
<evidence type="ECO:0000313" key="7">
    <source>
        <dbReference type="EMBL" id="MCC2168882.1"/>
    </source>
</evidence>
<keyword evidence="2" id="KW-1003">Cell membrane</keyword>
<keyword evidence="3 6" id="KW-0812">Transmembrane</keyword>
<dbReference type="EMBL" id="JAJEQF010000050">
    <property type="protein sequence ID" value="MCC2168882.1"/>
    <property type="molecule type" value="Genomic_DNA"/>
</dbReference>
<comment type="subcellular location">
    <subcellularLocation>
        <location evidence="1">Cell membrane</location>
        <topology evidence="1">Multi-pass membrane protein</topology>
    </subcellularLocation>
</comment>
<evidence type="ECO:0000256" key="6">
    <source>
        <dbReference type="SAM" id="Phobius"/>
    </source>
</evidence>
<dbReference type="RefSeq" id="WP_021914094.1">
    <property type="nucleotide sequence ID" value="NZ_JAJEQF010000050.1"/>
</dbReference>
<feature type="transmembrane region" description="Helical" evidence="6">
    <location>
        <begin position="80"/>
        <end position="97"/>
    </location>
</feature>
<dbReference type="Proteomes" id="UP001199355">
    <property type="component" value="Unassembled WGS sequence"/>
</dbReference>
<evidence type="ECO:0000256" key="4">
    <source>
        <dbReference type="ARBA" id="ARBA00022989"/>
    </source>
</evidence>
<name>A0AAE3B053_9FIRM</name>
<feature type="transmembrane region" description="Helical" evidence="6">
    <location>
        <begin position="12"/>
        <end position="33"/>
    </location>
</feature>
<sequence length="131" mass="15012">MRNFFKKIDETVREMWLGTFLWGCLCELVSVWWVKDRLYSGLGILIGMLLAMAGIWHMWKVLDTALELGDGAQKYATSKNLLRYAVVLVVFAVLMLTHFADPLAAFAGLMGMKASAYLQPFIRGYKEKKRR</sequence>
<feature type="transmembrane region" description="Helical" evidence="6">
    <location>
        <begin position="103"/>
        <end position="122"/>
    </location>
</feature>
<keyword evidence="8" id="KW-1185">Reference proteome</keyword>
<comment type="caution">
    <text evidence="7">The sequence shown here is derived from an EMBL/GenBank/DDBJ whole genome shotgun (WGS) entry which is preliminary data.</text>
</comment>
<gene>
    <name evidence="7" type="ORF">LKD45_14515</name>
</gene>
<dbReference type="AlphaFoldDB" id="A0AAE3B053"/>
<keyword evidence="5 6" id="KW-0472">Membrane</keyword>
<dbReference type="GO" id="GO:0005886">
    <property type="term" value="C:plasma membrane"/>
    <property type="evidence" value="ECO:0007669"/>
    <property type="project" value="UniProtKB-SubCell"/>
</dbReference>